<dbReference type="EMBL" id="KN834789">
    <property type="protein sequence ID" value="KIK57843.1"/>
    <property type="molecule type" value="Genomic_DNA"/>
</dbReference>
<reference evidence="1 2" key="1">
    <citation type="submission" date="2014-04" db="EMBL/GenBank/DDBJ databases">
        <title>Evolutionary Origins and Diversification of the Mycorrhizal Mutualists.</title>
        <authorList>
            <consortium name="DOE Joint Genome Institute"/>
            <consortium name="Mycorrhizal Genomics Consortium"/>
            <person name="Kohler A."/>
            <person name="Kuo A."/>
            <person name="Nagy L.G."/>
            <person name="Floudas D."/>
            <person name="Copeland A."/>
            <person name="Barry K.W."/>
            <person name="Cichocki N."/>
            <person name="Veneault-Fourrey C."/>
            <person name="LaButti K."/>
            <person name="Lindquist E.A."/>
            <person name="Lipzen A."/>
            <person name="Lundell T."/>
            <person name="Morin E."/>
            <person name="Murat C."/>
            <person name="Riley R."/>
            <person name="Ohm R."/>
            <person name="Sun H."/>
            <person name="Tunlid A."/>
            <person name="Henrissat B."/>
            <person name="Grigoriev I.V."/>
            <person name="Hibbett D.S."/>
            <person name="Martin F."/>
        </authorList>
    </citation>
    <scope>NUCLEOTIDE SEQUENCE [LARGE SCALE GENOMIC DNA]</scope>
    <source>
        <strain evidence="1 2">FD-317 M1</strain>
    </source>
</reference>
<sequence>MLAGMRGLHSLTILNDIPMFERADLRRTDNFCPYLCHYHGPLNLLEVMFSTHISLKRIVLTDRAIPTVRLQRNFPFFENTFYANISLKETGDEAIRAVFNLTQSMKSLVVEFPLADSFTLGQAINLVITNAASTTTLRRISIVSEGVLPHNPSTSIEDTFNNCPTLQTLRIGGTRFDSDVMSWERESR</sequence>
<accession>A0A0D0CQS8</accession>
<name>A0A0D0CQS8_9AGAR</name>
<evidence type="ECO:0000313" key="2">
    <source>
        <dbReference type="Proteomes" id="UP000053593"/>
    </source>
</evidence>
<dbReference type="Proteomes" id="UP000053593">
    <property type="component" value="Unassembled WGS sequence"/>
</dbReference>
<organism evidence="1 2">
    <name type="scientific">Collybiopsis luxurians FD-317 M1</name>
    <dbReference type="NCBI Taxonomy" id="944289"/>
    <lineage>
        <taxon>Eukaryota</taxon>
        <taxon>Fungi</taxon>
        <taxon>Dikarya</taxon>
        <taxon>Basidiomycota</taxon>
        <taxon>Agaricomycotina</taxon>
        <taxon>Agaricomycetes</taxon>
        <taxon>Agaricomycetidae</taxon>
        <taxon>Agaricales</taxon>
        <taxon>Marasmiineae</taxon>
        <taxon>Omphalotaceae</taxon>
        <taxon>Collybiopsis</taxon>
        <taxon>Collybiopsis luxurians</taxon>
    </lineage>
</organism>
<protein>
    <submittedName>
        <fullName evidence="1">Uncharacterized protein</fullName>
    </submittedName>
</protein>
<gene>
    <name evidence="1" type="ORF">GYMLUDRAFT_246819</name>
</gene>
<dbReference type="HOGENOM" id="CLU_1441205_0_0_1"/>
<keyword evidence="2" id="KW-1185">Reference proteome</keyword>
<dbReference type="AlphaFoldDB" id="A0A0D0CQS8"/>
<evidence type="ECO:0000313" key="1">
    <source>
        <dbReference type="EMBL" id="KIK57843.1"/>
    </source>
</evidence>
<proteinExistence type="predicted"/>